<dbReference type="PANTHER" id="PTHR14149">
    <property type="entry name" value="RAS GTPASE-ACTIVATING PROTEIN WITH IQ MOTIF"/>
    <property type="match status" value="1"/>
</dbReference>
<evidence type="ECO:0000313" key="3">
    <source>
        <dbReference type="EMBL" id="CDQ67530.1"/>
    </source>
</evidence>
<keyword evidence="2" id="KW-0472">Membrane</keyword>
<evidence type="ECO:0000256" key="2">
    <source>
        <dbReference type="SAM" id="Phobius"/>
    </source>
</evidence>
<evidence type="ECO:0000256" key="1">
    <source>
        <dbReference type="SAM" id="MobiDB-lite"/>
    </source>
</evidence>
<dbReference type="GO" id="GO:0005516">
    <property type="term" value="F:calmodulin binding"/>
    <property type="evidence" value="ECO:0007669"/>
    <property type="project" value="TreeGrafter"/>
</dbReference>
<organism evidence="3 4">
    <name type="scientific">Oncorhynchus mykiss</name>
    <name type="common">Rainbow trout</name>
    <name type="synonym">Salmo gairdneri</name>
    <dbReference type="NCBI Taxonomy" id="8022"/>
    <lineage>
        <taxon>Eukaryota</taxon>
        <taxon>Metazoa</taxon>
        <taxon>Chordata</taxon>
        <taxon>Craniata</taxon>
        <taxon>Vertebrata</taxon>
        <taxon>Euteleostomi</taxon>
        <taxon>Actinopterygii</taxon>
        <taxon>Neopterygii</taxon>
        <taxon>Teleostei</taxon>
        <taxon>Protacanthopterygii</taxon>
        <taxon>Salmoniformes</taxon>
        <taxon>Salmonidae</taxon>
        <taxon>Salmoninae</taxon>
        <taxon>Oncorhynchus</taxon>
    </lineage>
</organism>
<feature type="region of interest" description="Disordered" evidence="1">
    <location>
        <begin position="106"/>
        <end position="145"/>
    </location>
</feature>
<sequence length="145" mass="16232">MWECDHTGRWLYTATVLSSLSLSLSFFLPHGKKAAESKGKKSKHPTLTYTVTRLHEKGFLVEIENLPVTQFKNVIFDIVPGDEGGTFQARFMGVDMEKFPLKYQVRPAPVRGSGGDEDVRQGQSQRQPANLPSQQEVLQEVRGLG</sequence>
<evidence type="ECO:0000313" key="4">
    <source>
        <dbReference type="Proteomes" id="UP000193380"/>
    </source>
</evidence>
<feature type="transmembrane region" description="Helical" evidence="2">
    <location>
        <begin position="12"/>
        <end position="31"/>
    </location>
</feature>
<dbReference type="AlphaFoldDB" id="A0A060WSE0"/>
<reference evidence="3" key="2">
    <citation type="submission" date="2014-03" db="EMBL/GenBank/DDBJ databases">
        <authorList>
            <person name="Genoscope - CEA"/>
        </authorList>
    </citation>
    <scope>NUCLEOTIDE SEQUENCE</scope>
</reference>
<dbReference type="STRING" id="8022.A0A060WSE0"/>
<dbReference type="GO" id="GO:0005096">
    <property type="term" value="F:GTPase activator activity"/>
    <property type="evidence" value="ECO:0007669"/>
    <property type="project" value="TreeGrafter"/>
</dbReference>
<dbReference type="EMBL" id="FR904587">
    <property type="protein sequence ID" value="CDQ67530.1"/>
    <property type="molecule type" value="Genomic_DNA"/>
</dbReference>
<dbReference type="PANTHER" id="PTHR14149:SF10">
    <property type="entry name" value="RAS GTPASE-ACTIVATING-LIKE PROTEIN IQGAP3"/>
    <property type="match status" value="1"/>
</dbReference>
<evidence type="ECO:0008006" key="5">
    <source>
        <dbReference type="Google" id="ProtNLM"/>
    </source>
</evidence>
<dbReference type="PaxDb" id="8022-A0A060WSE0"/>
<protein>
    <recommendedName>
        <fullName evidence="5">RasGAP protein C-terminal domain-containing protein</fullName>
    </recommendedName>
</protein>
<keyword evidence="2" id="KW-0812">Transmembrane</keyword>
<dbReference type="GO" id="GO:0005938">
    <property type="term" value="C:cell cortex"/>
    <property type="evidence" value="ECO:0007669"/>
    <property type="project" value="TreeGrafter"/>
</dbReference>
<gene>
    <name evidence="3" type="ORF">GSONMT00011051001</name>
</gene>
<dbReference type="Proteomes" id="UP000193380">
    <property type="component" value="Unassembled WGS sequence"/>
</dbReference>
<feature type="compositionally biased region" description="Polar residues" evidence="1">
    <location>
        <begin position="121"/>
        <end position="137"/>
    </location>
</feature>
<keyword evidence="2" id="KW-1133">Transmembrane helix</keyword>
<accession>A0A060WSE0</accession>
<dbReference type="GO" id="GO:0051015">
    <property type="term" value="F:actin filament binding"/>
    <property type="evidence" value="ECO:0007669"/>
    <property type="project" value="TreeGrafter"/>
</dbReference>
<dbReference type="SUPFAM" id="SSF143885">
    <property type="entry name" value="RGC domain-like"/>
    <property type="match status" value="1"/>
</dbReference>
<dbReference type="GO" id="GO:1903479">
    <property type="term" value="P:mitotic actomyosin contractile ring assembly actin filament organization"/>
    <property type="evidence" value="ECO:0007669"/>
    <property type="project" value="TreeGrafter"/>
</dbReference>
<reference evidence="3" key="1">
    <citation type="journal article" date="2014" name="Nat. Commun.">
        <title>The rainbow trout genome provides novel insights into evolution after whole-genome duplication in vertebrates.</title>
        <authorList>
            <person name="Berthelot C."/>
            <person name="Brunet F."/>
            <person name="Chalopin D."/>
            <person name="Juanchich A."/>
            <person name="Bernard M."/>
            <person name="Noel B."/>
            <person name="Bento P."/>
            <person name="Da Silva C."/>
            <person name="Labadie K."/>
            <person name="Alberti A."/>
            <person name="Aury J.M."/>
            <person name="Louis A."/>
            <person name="Dehais P."/>
            <person name="Bardou P."/>
            <person name="Montfort J."/>
            <person name="Klopp C."/>
            <person name="Cabau C."/>
            <person name="Gaspin C."/>
            <person name="Thorgaard G.H."/>
            <person name="Boussaha M."/>
            <person name="Quillet E."/>
            <person name="Guyomard R."/>
            <person name="Galiana D."/>
            <person name="Bobe J."/>
            <person name="Volff J.N."/>
            <person name="Genet C."/>
            <person name="Wincker P."/>
            <person name="Jaillon O."/>
            <person name="Roest Crollius H."/>
            <person name="Guiguen Y."/>
        </authorList>
    </citation>
    <scope>NUCLEOTIDE SEQUENCE [LARGE SCALE GENOMIC DNA]</scope>
</reference>
<name>A0A060WSE0_ONCMY</name>
<proteinExistence type="predicted"/>